<dbReference type="GO" id="GO:0050151">
    <property type="term" value="F:oleate hydratase activity"/>
    <property type="evidence" value="ECO:0007669"/>
    <property type="project" value="UniProtKB-EC"/>
</dbReference>
<proteinExistence type="predicted"/>
<protein>
    <submittedName>
        <fullName evidence="2">Oleate hydratase</fullName>
        <ecNumber evidence="2">4.2.1.53</ecNumber>
    </submittedName>
</protein>
<keyword evidence="1" id="KW-1133">Transmembrane helix</keyword>
<sequence>MSTKPKAYLVGGGIGSLAAAAFMIRDGGMPGENISILEAMPVLGGSLDGAEVQPGSCRRFARPADGPCR</sequence>
<name>A0ABW0T1E7_9GAMM</name>
<evidence type="ECO:0000313" key="3">
    <source>
        <dbReference type="Proteomes" id="UP001596111"/>
    </source>
</evidence>
<gene>
    <name evidence="2" type="ORF">ACFPPB_18755</name>
</gene>
<dbReference type="PANTHER" id="PTHR37417:SF2">
    <property type="entry name" value="67 KDA MYOSIN-CROSS-REACTIVE ANTIGEN FAMILY PROTEIN (AFU_ORTHOLOGUE AFUA_5G09970)"/>
    <property type="match status" value="1"/>
</dbReference>
<dbReference type="InterPro" id="IPR010354">
    <property type="entry name" value="Oleate_hydratase"/>
</dbReference>
<keyword evidence="2" id="KW-0456">Lyase</keyword>
<keyword evidence="1" id="KW-0472">Membrane</keyword>
<dbReference type="Gene3D" id="3.50.50.60">
    <property type="entry name" value="FAD/NAD(P)-binding domain"/>
    <property type="match status" value="1"/>
</dbReference>
<dbReference type="EC" id="4.2.1.53" evidence="2"/>
<organism evidence="2 3">
    <name type="scientific">Rhodanobacter terrae</name>
    <dbReference type="NCBI Taxonomy" id="418647"/>
    <lineage>
        <taxon>Bacteria</taxon>
        <taxon>Pseudomonadati</taxon>
        <taxon>Pseudomonadota</taxon>
        <taxon>Gammaproteobacteria</taxon>
        <taxon>Lysobacterales</taxon>
        <taxon>Rhodanobacteraceae</taxon>
        <taxon>Rhodanobacter</taxon>
    </lineage>
</organism>
<dbReference type="Proteomes" id="UP001596111">
    <property type="component" value="Unassembled WGS sequence"/>
</dbReference>
<feature type="transmembrane region" description="Helical" evidence="1">
    <location>
        <begin position="7"/>
        <end position="24"/>
    </location>
</feature>
<dbReference type="RefSeq" id="WP_377329927.1">
    <property type="nucleotide sequence ID" value="NZ_JBHSNG010000035.1"/>
</dbReference>
<dbReference type="Pfam" id="PF06100">
    <property type="entry name" value="MCRA"/>
    <property type="match status" value="1"/>
</dbReference>
<reference evidence="3" key="1">
    <citation type="journal article" date="2019" name="Int. J. Syst. Evol. Microbiol.">
        <title>The Global Catalogue of Microorganisms (GCM) 10K type strain sequencing project: providing services to taxonomists for standard genome sequencing and annotation.</title>
        <authorList>
            <consortium name="The Broad Institute Genomics Platform"/>
            <consortium name="The Broad Institute Genome Sequencing Center for Infectious Disease"/>
            <person name="Wu L."/>
            <person name="Ma J."/>
        </authorList>
    </citation>
    <scope>NUCLEOTIDE SEQUENCE [LARGE SCALE GENOMIC DNA]</scope>
    <source>
        <strain evidence="3">CGMCC 1.13587</strain>
    </source>
</reference>
<keyword evidence="1" id="KW-0812">Transmembrane</keyword>
<dbReference type="InterPro" id="IPR036188">
    <property type="entry name" value="FAD/NAD-bd_sf"/>
</dbReference>
<accession>A0ABW0T1E7</accession>
<evidence type="ECO:0000313" key="2">
    <source>
        <dbReference type="EMBL" id="MFC5583159.1"/>
    </source>
</evidence>
<keyword evidence="3" id="KW-1185">Reference proteome</keyword>
<dbReference type="PANTHER" id="PTHR37417">
    <property type="entry name" value="67 KDA MYOSIN-CROSS-REACTIVE ANTIGEN FAMILY PROTEIN (AFU_ORTHOLOGUE AFUA_5G09970)"/>
    <property type="match status" value="1"/>
</dbReference>
<evidence type="ECO:0000256" key="1">
    <source>
        <dbReference type="SAM" id="Phobius"/>
    </source>
</evidence>
<dbReference type="EMBL" id="JBHSNG010000035">
    <property type="protein sequence ID" value="MFC5583159.1"/>
    <property type="molecule type" value="Genomic_DNA"/>
</dbReference>
<comment type="caution">
    <text evidence="2">The sequence shown here is derived from an EMBL/GenBank/DDBJ whole genome shotgun (WGS) entry which is preliminary data.</text>
</comment>